<dbReference type="Pfam" id="PF00033">
    <property type="entry name" value="Cytochrome_B"/>
    <property type="match status" value="1"/>
</dbReference>
<comment type="similarity">
    <text evidence="3 15">Belongs to the complex I subunit 1 family.</text>
</comment>
<dbReference type="InterPro" id="IPR027387">
    <property type="entry name" value="Cytb/b6-like_sf"/>
</dbReference>
<dbReference type="GO" id="GO:0015986">
    <property type="term" value="P:proton motive force-driven ATP synthesis"/>
    <property type="evidence" value="ECO:0007669"/>
    <property type="project" value="InterPro"/>
</dbReference>
<evidence type="ECO:0000256" key="15">
    <source>
        <dbReference type="RuleBase" id="RU000471"/>
    </source>
</evidence>
<dbReference type="PRINTS" id="PR00123">
    <property type="entry name" value="ATPASEA"/>
</dbReference>
<dbReference type="GO" id="GO:0005743">
    <property type="term" value="C:mitochondrial inner membrane"/>
    <property type="evidence" value="ECO:0007669"/>
    <property type="project" value="UniProtKB-SubCell"/>
</dbReference>
<feature type="domain" description="Cytochrome b/b6 N-terminal region profile" evidence="17">
    <location>
        <begin position="468"/>
        <end position="619"/>
    </location>
</feature>
<protein>
    <recommendedName>
        <fullName evidence="4">NADH-ubiquinone oxidoreductase chain 1</fullName>
    </recommendedName>
    <alternativeName>
        <fullName evidence="14">NADH dehydrogenase subunit 1</fullName>
    </alternativeName>
</protein>
<dbReference type="GO" id="GO:0045259">
    <property type="term" value="C:proton-transporting ATP synthase complex"/>
    <property type="evidence" value="ECO:0007669"/>
    <property type="project" value="UniProtKB-KW"/>
</dbReference>
<evidence type="ECO:0000256" key="1">
    <source>
        <dbReference type="ARBA" id="ARBA00004141"/>
    </source>
</evidence>
<evidence type="ECO:0000256" key="14">
    <source>
        <dbReference type="ARBA" id="ARBA00031024"/>
    </source>
</evidence>
<dbReference type="PANTHER" id="PTHR11432">
    <property type="entry name" value="NADH DEHYDROGENASE SUBUNIT 1"/>
    <property type="match status" value="1"/>
</dbReference>
<feature type="transmembrane region" description="Helical" evidence="16">
    <location>
        <begin position="551"/>
        <end position="570"/>
    </location>
</feature>
<evidence type="ECO:0000256" key="11">
    <source>
        <dbReference type="ARBA" id="ARBA00023075"/>
    </source>
</evidence>
<dbReference type="GO" id="GO:0009055">
    <property type="term" value="F:electron transfer activity"/>
    <property type="evidence" value="ECO:0007669"/>
    <property type="project" value="InterPro"/>
</dbReference>
<proteinExistence type="inferred from homology"/>
<evidence type="ECO:0000256" key="16">
    <source>
        <dbReference type="SAM" id="Phobius"/>
    </source>
</evidence>
<feature type="transmembrane region" description="Helical" evidence="16">
    <location>
        <begin position="411"/>
        <end position="431"/>
    </location>
</feature>
<feature type="transmembrane region" description="Helical" evidence="16">
    <location>
        <begin position="376"/>
        <end position="405"/>
    </location>
</feature>
<keyword evidence="11" id="KW-0830">Ubiquinone</keyword>
<accession>A0A0K0D1U9</accession>
<dbReference type="SUPFAM" id="SSF81342">
    <property type="entry name" value="Transmembrane di-heme cytochromes"/>
    <property type="match status" value="1"/>
</dbReference>
<dbReference type="InterPro" id="IPR000568">
    <property type="entry name" value="ATP_synth_F0_asu"/>
</dbReference>
<dbReference type="InterPro" id="IPR016174">
    <property type="entry name" value="Di-haem_cyt_TM"/>
</dbReference>
<dbReference type="STRING" id="6313.A0A0K0D1U9"/>
<keyword evidence="15" id="KW-0520">NAD</keyword>
<evidence type="ECO:0000256" key="4">
    <source>
        <dbReference type="ARBA" id="ARBA00021009"/>
    </source>
</evidence>
<evidence type="ECO:0000259" key="17">
    <source>
        <dbReference type="PROSITE" id="PS51002"/>
    </source>
</evidence>
<keyword evidence="10" id="KW-0406">Ion transport</keyword>
<evidence type="ECO:0000256" key="7">
    <source>
        <dbReference type="ARBA" id="ARBA00022692"/>
    </source>
</evidence>
<evidence type="ECO:0000256" key="5">
    <source>
        <dbReference type="ARBA" id="ARBA00022448"/>
    </source>
</evidence>
<evidence type="ECO:0000256" key="8">
    <source>
        <dbReference type="ARBA" id="ARBA00022781"/>
    </source>
</evidence>
<evidence type="ECO:0000256" key="6">
    <source>
        <dbReference type="ARBA" id="ARBA00022547"/>
    </source>
</evidence>
<name>A0A0K0D1U9_ANGCA</name>
<dbReference type="PROSITE" id="PS00668">
    <property type="entry name" value="COMPLEX1_ND1_2"/>
    <property type="match status" value="1"/>
</dbReference>
<keyword evidence="9 16" id="KW-1133">Transmembrane helix</keyword>
<reference evidence="19" key="2">
    <citation type="submission" date="2017-02" db="UniProtKB">
        <authorList>
            <consortium name="WormBaseParasite"/>
        </authorList>
    </citation>
    <scope>IDENTIFICATION</scope>
</reference>
<evidence type="ECO:0000256" key="3">
    <source>
        <dbReference type="ARBA" id="ARBA00010535"/>
    </source>
</evidence>
<dbReference type="InterPro" id="IPR005797">
    <property type="entry name" value="Cyt_b/b6_N"/>
</dbReference>
<dbReference type="GO" id="GO:0003954">
    <property type="term" value="F:NADH dehydrogenase activity"/>
    <property type="evidence" value="ECO:0007669"/>
    <property type="project" value="TreeGrafter"/>
</dbReference>
<feature type="transmembrane region" description="Helical" evidence="16">
    <location>
        <begin position="508"/>
        <end position="531"/>
    </location>
</feature>
<dbReference type="SUPFAM" id="SSF81336">
    <property type="entry name" value="F1F0 ATP synthase subunit A"/>
    <property type="match status" value="1"/>
</dbReference>
<feature type="transmembrane region" description="Helical" evidence="16">
    <location>
        <begin position="138"/>
        <end position="157"/>
    </location>
</feature>
<evidence type="ECO:0000256" key="10">
    <source>
        <dbReference type="ARBA" id="ARBA00023065"/>
    </source>
</evidence>
<sequence>LQSVAFITLYERHLLGSRQIRLGPTKALLDGVKLLKKEQILPLFISDLVFLLVPGLSFVLMYLDFLSLEYSLLFFLCLLGFRVYSVIISGYISKSKYGMIGALRARSQRVSYEIAFSIYLLSVMFVLGLFMFKEGFELLILFMYLPFLIILIAELNRAPFDFAEGERELVRGYNVEFGRVAFVLLFLREYGSLIFFCVLYSVLFFGFSLLMVYFMFSLMIFVRRSYPRYRYDLIMKIYGLNYSMSYMISFFTFIVLLLFCFGGYFSYSFCVCGMLEFTLFKSGDKFLKTFRILIVEVVRELSRPMALTIRLTVNVMVGFLYIRIEGVLGNGYVWLMVLAIMMECFVFFIQSYIFSRLIYLYRRIFNYFVLQESLGLIFLLLYFGGFLPMLIMIIKIGVAPFHFWLFKVIDVYFLLIGLLVCLFQLFVLKSFKKLLLVSTVESFRWVVLGSSGFSWELVLVFMNIPFRVGFFVKIILLMEFLKSFGIYMIVIMFLMVKNLLFRKYSVVGMIYSFPLIIVLLTGLFLSFYYVADGLVAFSSVQYVIFDVNLGWLFRIFHFNGASLFFIFLYLHIFKGLFMLSVEKSLRYGFIDFFVDYDRGFYGLCFSLGSNKILSCGCNY</sequence>
<dbReference type="GO" id="GO:0015078">
    <property type="term" value="F:proton transmembrane transporter activity"/>
    <property type="evidence" value="ECO:0007669"/>
    <property type="project" value="InterPro"/>
</dbReference>
<dbReference type="AlphaFoldDB" id="A0A0K0D1U9"/>
<dbReference type="Gene3D" id="1.20.810.10">
    <property type="entry name" value="Cytochrome Bc1 Complex, Chain C"/>
    <property type="match status" value="1"/>
</dbReference>
<dbReference type="WBParaSite" id="ACAC_0000404401-mRNA-1">
    <property type="protein sequence ID" value="ACAC_0000404401-mRNA-1"/>
    <property type="gene ID" value="ACAC_0000404401"/>
</dbReference>
<feature type="transmembrane region" description="Helical" evidence="16">
    <location>
        <begin position="72"/>
        <end position="93"/>
    </location>
</feature>
<dbReference type="GO" id="GO:0022904">
    <property type="term" value="P:respiratory electron transport chain"/>
    <property type="evidence" value="ECO:0007669"/>
    <property type="project" value="InterPro"/>
</dbReference>
<evidence type="ECO:0000256" key="12">
    <source>
        <dbReference type="ARBA" id="ARBA00023136"/>
    </source>
</evidence>
<evidence type="ECO:0000313" key="18">
    <source>
        <dbReference type="Proteomes" id="UP000035642"/>
    </source>
</evidence>
<evidence type="ECO:0000256" key="2">
    <source>
        <dbReference type="ARBA" id="ARBA00006810"/>
    </source>
</evidence>
<dbReference type="PROSITE" id="PS51002">
    <property type="entry name" value="CYTB_NTER"/>
    <property type="match status" value="1"/>
</dbReference>
<dbReference type="InterPro" id="IPR023011">
    <property type="entry name" value="ATP_synth_F0_asu_AS"/>
</dbReference>
<dbReference type="Pfam" id="PF00146">
    <property type="entry name" value="NADHdh"/>
    <property type="match status" value="1"/>
</dbReference>
<keyword evidence="8" id="KW-0375">Hydrogen ion transport</keyword>
<dbReference type="PROSITE" id="PS00449">
    <property type="entry name" value="ATPASE_A"/>
    <property type="match status" value="1"/>
</dbReference>
<feature type="transmembrane region" description="Helical" evidence="16">
    <location>
        <begin position="193"/>
        <end position="216"/>
    </location>
</feature>
<comment type="similarity">
    <text evidence="2">Belongs to the ATPase A chain family.</text>
</comment>
<feature type="transmembrane region" description="Helical" evidence="16">
    <location>
        <begin position="264"/>
        <end position="280"/>
    </location>
</feature>
<reference evidence="18" key="1">
    <citation type="submission" date="2012-09" db="EMBL/GenBank/DDBJ databases">
        <authorList>
            <person name="Martin A.A."/>
        </authorList>
    </citation>
    <scope>NUCLEOTIDE SEQUENCE</scope>
</reference>
<feature type="transmembrane region" description="Helical" evidence="16">
    <location>
        <begin position="237"/>
        <end position="258"/>
    </location>
</feature>
<feature type="transmembrane region" description="Helical" evidence="16">
    <location>
        <begin position="470"/>
        <end position="496"/>
    </location>
</feature>
<comment type="subcellular location">
    <subcellularLocation>
        <location evidence="1">Membrane</location>
        <topology evidence="1">Multi-pass membrane protein</topology>
    </subcellularLocation>
    <subcellularLocation>
        <location evidence="15">Mitochondrion inner membrane</location>
        <topology evidence="15">Multi-pass membrane protein</topology>
    </subcellularLocation>
</comment>
<dbReference type="InterPro" id="IPR018086">
    <property type="entry name" value="NADH_UbQ_OxRdtase_su1_CS"/>
</dbReference>
<evidence type="ECO:0000313" key="19">
    <source>
        <dbReference type="WBParaSite" id="ACAC_0000404401-mRNA-1"/>
    </source>
</evidence>
<keyword evidence="13" id="KW-0066">ATP synthesis</keyword>
<keyword evidence="18" id="KW-1185">Reference proteome</keyword>
<dbReference type="InterPro" id="IPR035908">
    <property type="entry name" value="F0_ATP_A_sf"/>
</dbReference>
<evidence type="ECO:0000256" key="9">
    <source>
        <dbReference type="ARBA" id="ARBA00022989"/>
    </source>
</evidence>
<feature type="transmembrane region" description="Helical" evidence="16">
    <location>
        <begin position="334"/>
        <end position="355"/>
    </location>
</feature>
<feature type="transmembrane region" description="Helical" evidence="16">
    <location>
        <begin position="40"/>
        <end position="60"/>
    </location>
</feature>
<evidence type="ECO:0000256" key="13">
    <source>
        <dbReference type="ARBA" id="ARBA00023310"/>
    </source>
</evidence>
<feature type="transmembrane region" description="Helical" evidence="16">
    <location>
        <begin position="443"/>
        <end position="464"/>
    </location>
</feature>
<keyword evidence="7 15" id="KW-0812">Transmembrane</keyword>
<dbReference type="InterPro" id="IPR001694">
    <property type="entry name" value="NADH_UbQ_OxRdtase_su1/FPO"/>
</dbReference>
<dbReference type="GO" id="GO:0009060">
    <property type="term" value="P:aerobic respiration"/>
    <property type="evidence" value="ECO:0007669"/>
    <property type="project" value="TreeGrafter"/>
</dbReference>
<organism evidence="18 19">
    <name type="scientific">Angiostrongylus cantonensis</name>
    <name type="common">Rat lungworm</name>
    <dbReference type="NCBI Taxonomy" id="6313"/>
    <lineage>
        <taxon>Eukaryota</taxon>
        <taxon>Metazoa</taxon>
        <taxon>Ecdysozoa</taxon>
        <taxon>Nematoda</taxon>
        <taxon>Chromadorea</taxon>
        <taxon>Rhabditida</taxon>
        <taxon>Rhabditina</taxon>
        <taxon>Rhabditomorpha</taxon>
        <taxon>Strongyloidea</taxon>
        <taxon>Metastrongylidae</taxon>
        <taxon>Angiostrongylus</taxon>
    </lineage>
</organism>
<dbReference type="Proteomes" id="UP000035642">
    <property type="component" value="Unassembled WGS sequence"/>
</dbReference>
<keyword evidence="6" id="KW-0138">CF(0)</keyword>
<keyword evidence="12 16" id="KW-0472">Membrane</keyword>
<dbReference type="PANTHER" id="PTHR11432:SF3">
    <property type="entry name" value="NADH-UBIQUINONE OXIDOREDUCTASE CHAIN 1"/>
    <property type="match status" value="1"/>
</dbReference>
<keyword evidence="5" id="KW-0813">Transport</keyword>
<feature type="transmembrane region" description="Helical" evidence="16">
    <location>
        <begin position="114"/>
        <end position="132"/>
    </location>
</feature>
<dbReference type="Gene3D" id="1.20.120.220">
    <property type="entry name" value="ATP synthase, F0 complex, subunit A"/>
    <property type="match status" value="1"/>
</dbReference>
<feature type="transmembrane region" description="Helical" evidence="16">
    <location>
        <begin position="301"/>
        <end position="322"/>
    </location>
</feature>